<dbReference type="AlphaFoldDB" id="G0MGH7"/>
<dbReference type="InParanoid" id="G0MGH7"/>
<dbReference type="PANTHER" id="PTHR33936">
    <property type="entry name" value="PROTEIN CBG17840"/>
    <property type="match status" value="1"/>
</dbReference>
<dbReference type="Proteomes" id="UP000008068">
    <property type="component" value="Unassembled WGS sequence"/>
</dbReference>
<feature type="compositionally biased region" description="Low complexity" evidence="1">
    <location>
        <begin position="185"/>
        <end position="194"/>
    </location>
</feature>
<dbReference type="PANTHER" id="PTHR33936:SF1">
    <property type="entry name" value="PROTEIN CBG06911"/>
    <property type="match status" value="1"/>
</dbReference>
<dbReference type="OrthoDB" id="5874132at2759"/>
<name>G0MGH7_CAEBE</name>
<keyword evidence="3" id="KW-1185">Reference proteome</keyword>
<dbReference type="EMBL" id="GL379793">
    <property type="protein sequence ID" value="EGT56573.1"/>
    <property type="molecule type" value="Genomic_DNA"/>
</dbReference>
<proteinExistence type="predicted"/>
<dbReference type="eggNOG" id="ENOG502TGPA">
    <property type="taxonomic scope" value="Eukaryota"/>
</dbReference>
<evidence type="ECO:0000313" key="3">
    <source>
        <dbReference type="Proteomes" id="UP000008068"/>
    </source>
</evidence>
<dbReference type="FunCoup" id="G0MGH7">
    <property type="interactions" value="1612"/>
</dbReference>
<evidence type="ECO:0000256" key="1">
    <source>
        <dbReference type="SAM" id="MobiDB-lite"/>
    </source>
</evidence>
<dbReference type="HOGENOM" id="CLU_1046729_0_0_1"/>
<organism evidence="3">
    <name type="scientific">Caenorhabditis brenneri</name>
    <name type="common">Nematode worm</name>
    <dbReference type="NCBI Taxonomy" id="135651"/>
    <lineage>
        <taxon>Eukaryota</taxon>
        <taxon>Metazoa</taxon>
        <taxon>Ecdysozoa</taxon>
        <taxon>Nematoda</taxon>
        <taxon>Chromadorea</taxon>
        <taxon>Rhabditida</taxon>
        <taxon>Rhabditina</taxon>
        <taxon>Rhabditomorpha</taxon>
        <taxon>Rhabditoidea</taxon>
        <taxon>Rhabditidae</taxon>
        <taxon>Peloderinae</taxon>
        <taxon>Caenorhabditis</taxon>
    </lineage>
</organism>
<evidence type="ECO:0008006" key="4">
    <source>
        <dbReference type="Google" id="ProtNLM"/>
    </source>
</evidence>
<dbReference type="STRING" id="135651.G0MGH7"/>
<reference evidence="3" key="1">
    <citation type="submission" date="2011-07" db="EMBL/GenBank/DDBJ databases">
        <authorList>
            <consortium name="Caenorhabditis brenneri Sequencing and Analysis Consortium"/>
            <person name="Wilson R.K."/>
        </authorList>
    </citation>
    <scope>NUCLEOTIDE SEQUENCE [LARGE SCALE GENOMIC DNA]</scope>
    <source>
        <strain evidence="3">PB2801</strain>
    </source>
</reference>
<accession>G0MGH7</accession>
<feature type="region of interest" description="Disordered" evidence="1">
    <location>
        <begin position="185"/>
        <end position="209"/>
    </location>
</feature>
<protein>
    <recommendedName>
        <fullName evidence="4">C2H2-type domain-containing protein</fullName>
    </recommendedName>
</protein>
<dbReference type="InterPro" id="IPR052797">
    <property type="entry name" value="RegFact_GeneExpr_CellDeath"/>
</dbReference>
<gene>
    <name evidence="2" type="ORF">CAEBREN_30076</name>
</gene>
<sequence length="266" mass="30058">MSSHLASPIQVRCPLCSSEVPIQTPEELCGHMAQFHDFHTTIQSNVFESFAHFQIWLSNIEDSRCDGGYLGSSQGPCYEDEYYLLCRRRPSATSKRRRMSDDMANHELNCIVACTAFVHVFETMDGRITVRYCLDHCGHPVETRNDEHRTRDHQKIGTRSTLKRSSPCATYEFCDESCDCEQSSSSMASSPSSSVDFEDDDASNNNDSTYKLPESIDAYSVPSLNALIDLKLDTTADRIKHLTKFLAELAFDIRNAELAQIEQMVI</sequence>
<evidence type="ECO:0000313" key="2">
    <source>
        <dbReference type="EMBL" id="EGT56573.1"/>
    </source>
</evidence>